<protein>
    <recommendedName>
        <fullName evidence="4">Lipoprotein</fullName>
    </recommendedName>
</protein>
<dbReference type="RefSeq" id="WP_379722629.1">
    <property type="nucleotide sequence ID" value="NZ_JBHSMS010000044.1"/>
</dbReference>
<evidence type="ECO:0000313" key="3">
    <source>
        <dbReference type="Proteomes" id="UP001596031"/>
    </source>
</evidence>
<dbReference type="Proteomes" id="UP001596031">
    <property type="component" value="Unassembled WGS sequence"/>
</dbReference>
<keyword evidence="1" id="KW-0732">Signal</keyword>
<comment type="caution">
    <text evidence="2">The sequence shown here is derived from an EMBL/GenBank/DDBJ whole genome shotgun (WGS) entry which is preliminary data.</text>
</comment>
<dbReference type="PROSITE" id="PS51257">
    <property type="entry name" value="PROKAR_LIPOPROTEIN"/>
    <property type="match status" value="1"/>
</dbReference>
<proteinExistence type="predicted"/>
<reference evidence="3" key="1">
    <citation type="journal article" date="2019" name="Int. J. Syst. Evol. Microbiol.">
        <title>The Global Catalogue of Microorganisms (GCM) 10K type strain sequencing project: providing services to taxonomists for standard genome sequencing and annotation.</title>
        <authorList>
            <consortium name="The Broad Institute Genomics Platform"/>
            <consortium name="The Broad Institute Genome Sequencing Center for Infectious Disease"/>
            <person name="Wu L."/>
            <person name="Ma J."/>
        </authorList>
    </citation>
    <scope>NUCLEOTIDE SEQUENCE [LARGE SCALE GENOMIC DNA]</scope>
    <source>
        <strain evidence="3">CCUG 38813</strain>
    </source>
</reference>
<gene>
    <name evidence="2" type="ORF">ACFPOU_14850</name>
</gene>
<evidence type="ECO:0000256" key="1">
    <source>
        <dbReference type="SAM" id="SignalP"/>
    </source>
</evidence>
<feature type="chain" id="PRO_5045338441" description="Lipoprotein" evidence="1">
    <location>
        <begin position="21"/>
        <end position="202"/>
    </location>
</feature>
<name>A0ABW0PIC0_9BURK</name>
<evidence type="ECO:0000313" key="2">
    <source>
        <dbReference type="EMBL" id="MFC5512401.1"/>
    </source>
</evidence>
<feature type="signal peptide" evidence="1">
    <location>
        <begin position="1"/>
        <end position="20"/>
    </location>
</feature>
<accession>A0ABW0PIC0</accession>
<sequence>MMRFPLRAGIALACALGLSACGGGDGDVYISGTVSGNTKAGLVLTNNDGPRLEIAANQSSFTFPQLVETDASYNVKVVAAPDNTQPSNPADPSTGCKVVEGTGSGKAVFNVTSVRVVCTLKTYRLTARIIGSHGAGLELVNGSDRKVVDPAATSVEMAPIPEGAVYGLAVLSSPAGQTCTAANASGTMTADGKTVDVTCTTP</sequence>
<evidence type="ECO:0008006" key="4">
    <source>
        <dbReference type="Google" id="ProtNLM"/>
    </source>
</evidence>
<organism evidence="2 3">
    <name type="scientific">Massilia jejuensis</name>
    <dbReference type="NCBI Taxonomy" id="648894"/>
    <lineage>
        <taxon>Bacteria</taxon>
        <taxon>Pseudomonadati</taxon>
        <taxon>Pseudomonadota</taxon>
        <taxon>Betaproteobacteria</taxon>
        <taxon>Burkholderiales</taxon>
        <taxon>Oxalobacteraceae</taxon>
        <taxon>Telluria group</taxon>
        <taxon>Massilia</taxon>
    </lineage>
</organism>
<keyword evidence="3" id="KW-1185">Reference proteome</keyword>
<dbReference type="EMBL" id="JBHSMS010000044">
    <property type="protein sequence ID" value="MFC5512401.1"/>
    <property type="molecule type" value="Genomic_DNA"/>
</dbReference>